<feature type="non-terminal residue" evidence="10">
    <location>
        <position position="1"/>
    </location>
</feature>
<comment type="pathway">
    <text evidence="1">Cofactor biosynthesis; NAD(+) biosynthesis; NAD(+) from deamido-NAD(+) (L-Gln route): step 1/1.</text>
</comment>
<evidence type="ECO:0000259" key="9">
    <source>
        <dbReference type="PROSITE" id="PS50263"/>
    </source>
</evidence>
<dbReference type="PANTHER" id="PTHR23090">
    <property type="entry name" value="NH 3 /GLUTAMINE-DEPENDENT NAD + SYNTHETASE"/>
    <property type="match status" value="1"/>
</dbReference>
<proteinExistence type="inferred from homology"/>
<keyword evidence="4" id="KW-0436">Ligase</keyword>
<dbReference type="InterPro" id="IPR014445">
    <property type="entry name" value="Gln-dep_NAD_synthase"/>
</dbReference>
<evidence type="ECO:0000256" key="1">
    <source>
        <dbReference type="ARBA" id="ARBA00005188"/>
    </source>
</evidence>
<dbReference type="EMBL" id="UINC01083861">
    <property type="protein sequence ID" value="SVC29976.1"/>
    <property type="molecule type" value="Genomic_DNA"/>
</dbReference>
<comment type="similarity">
    <text evidence="2">In the C-terminal section; belongs to the NAD synthetase family.</text>
</comment>
<evidence type="ECO:0000256" key="7">
    <source>
        <dbReference type="ARBA" id="ARBA00023027"/>
    </source>
</evidence>
<name>A0A382KZQ4_9ZZZZ</name>
<dbReference type="PANTHER" id="PTHR23090:SF9">
    <property type="entry name" value="GLUTAMINE-DEPENDENT NAD(+) SYNTHETASE"/>
    <property type="match status" value="1"/>
</dbReference>
<dbReference type="InterPro" id="IPR003694">
    <property type="entry name" value="NAD_synthase"/>
</dbReference>
<accession>A0A382KZQ4</accession>
<dbReference type="Pfam" id="PF00795">
    <property type="entry name" value="CN_hydrolase"/>
    <property type="match status" value="1"/>
</dbReference>
<evidence type="ECO:0000256" key="4">
    <source>
        <dbReference type="ARBA" id="ARBA00022598"/>
    </source>
</evidence>
<dbReference type="Pfam" id="PF02540">
    <property type="entry name" value="NAD_synthase"/>
    <property type="match status" value="1"/>
</dbReference>
<dbReference type="CDD" id="cd07570">
    <property type="entry name" value="GAT_Gln-NAD-synth"/>
    <property type="match status" value="1"/>
</dbReference>
<reference evidence="10" key="1">
    <citation type="submission" date="2018-05" db="EMBL/GenBank/DDBJ databases">
        <authorList>
            <person name="Lanie J.A."/>
            <person name="Ng W.-L."/>
            <person name="Kazmierczak K.M."/>
            <person name="Andrzejewski T.M."/>
            <person name="Davidsen T.M."/>
            <person name="Wayne K.J."/>
            <person name="Tettelin H."/>
            <person name="Glass J.I."/>
            <person name="Rusch D."/>
            <person name="Podicherti R."/>
            <person name="Tsui H.-C.T."/>
            <person name="Winkler M.E."/>
        </authorList>
    </citation>
    <scope>NUCLEOTIDE SEQUENCE</scope>
</reference>
<keyword evidence="6" id="KW-0067">ATP-binding</keyword>
<gene>
    <name evidence="10" type="ORF">METZ01_LOCUS282830</name>
</gene>
<dbReference type="EC" id="6.3.5.1" evidence="3"/>
<dbReference type="GO" id="GO:0009435">
    <property type="term" value="P:NAD+ biosynthetic process"/>
    <property type="evidence" value="ECO:0007669"/>
    <property type="project" value="UniProtKB-UniPathway"/>
</dbReference>
<dbReference type="InterPro" id="IPR022310">
    <property type="entry name" value="NAD/GMP_synthase"/>
</dbReference>
<evidence type="ECO:0000256" key="2">
    <source>
        <dbReference type="ARBA" id="ARBA00007145"/>
    </source>
</evidence>
<keyword evidence="7" id="KW-0520">NAD</keyword>
<dbReference type="Gene3D" id="3.60.110.10">
    <property type="entry name" value="Carbon-nitrogen hydrolase"/>
    <property type="match status" value="1"/>
</dbReference>
<feature type="non-terminal residue" evidence="10">
    <location>
        <position position="409"/>
    </location>
</feature>
<evidence type="ECO:0000256" key="8">
    <source>
        <dbReference type="SAM" id="MobiDB-lite"/>
    </source>
</evidence>
<dbReference type="NCBIfam" id="NF010588">
    <property type="entry name" value="PRK13981.1"/>
    <property type="match status" value="1"/>
</dbReference>
<dbReference type="InterPro" id="IPR014729">
    <property type="entry name" value="Rossmann-like_a/b/a_fold"/>
</dbReference>
<dbReference type="FunFam" id="3.40.50.620:FF:000106">
    <property type="entry name" value="Glutamine-dependent NAD(+) synthetase"/>
    <property type="match status" value="1"/>
</dbReference>
<protein>
    <recommendedName>
        <fullName evidence="3">NAD(+) synthase (glutamine-hydrolyzing)</fullName>
        <ecNumber evidence="3">6.3.5.1</ecNumber>
    </recommendedName>
</protein>
<dbReference type="GO" id="GO:0005524">
    <property type="term" value="F:ATP binding"/>
    <property type="evidence" value="ECO:0007669"/>
    <property type="project" value="UniProtKB-KW"/>
</dbReference>
<dbReference type="Gene3D" id="3.40.50.620">
    <property type="entry name" value="HUPs"/>
    <property type="match status" value="1"/>
</dbReference>
<dbReference type="AlphaFoldDB" id="A0A382KZQ4"/>
<dbReference type="PROSITE" id="PS50263">
    <property type="entry name" value="CN_HYDROLASE"/>
    <property type="match status" value="1"/>
</dbReference>
<organism evidence="10">
    <name type="scientific">marine metagenome</name>
    <dbReference type="NCBI Taxonomy" id="408172"/>
    <lineage>
        <taxon>unclassified sequences</taxon>
        <taxon>metagenomes</taxon>
        <taxon>ecological metagenomes</taxon>
    </lineage>
</organism>
<evidence type="ECO:0000256" key="6">
    <source>
        <dbReference type="ARBA" id="ARBA00022840"/>
    </source>
</evidence>
<dbReference type="SUPFAM" id="SSF56317">
    <property type="entry name" value="Carbon-nitrogen hydrolase"/>
    <property type="match status" value="1"/>
</dbReference>
<keyword evidence="5" id="KW-0547">Nucleotide-binding</keyword>
<dbReference type="GO" id="GO:0005737">
    <property type="term" value="C:cytoplasm"/>
    <property type="evidence" value="ECO:0007669"/>
    <property type="project" value="InterPro"/>
</dbReference>
<dbReference type="SUPFAM" id="SSF52402">
    <property type="entry name" value="Adenine nucleotide alpha hydrolases-like"/>
    <property type="match status" value="1"/>
</dbReference>
<dbReference type="PIRSF" id="PIRSF006630">
    <property type="entry name" value="NADS_GAT"/>
    <property type="match status" value="1"/>
</dbReference>
<evidence type="ECO:0000256" key="3">
    <source>
        <dbReference type="ARBA" id="ARBA00012743"/>
    </source>
</evidence>
<dbReference type="NCBIfam" id="TIGR00552">
    <property type="entry name" value="nadE"/>
    <property type="match status" value="1"/>
</dbReference>
<dbReference type="InterPro" id="IPR003010">
    <property type="entry name" value="C-N_Hydrolase"/>
</dbReference>
<feature type="region of interest" description="Disordered" evidence="8">
    <location>
        <begin position="380"/>
        <end position="409"/>
    </location>
</feature>
<sequence length="409" mass="44774">GSEGKLRGTHKKIFLPNYGVFDEERYFESGNTCPVFTINGTKVGVNVCEDIWYPLGPTSVQRAAGAELIININGSPFHAGKRQDRESMLSERASDHGLFIAYVNQVGGQDELVFDGSSVVIDPEGKIISRGEPFEEDLVICDIDTTPLRQARQANTQEFFAEGLEEIGKPVHRYISDEIPQQKKPFLERTIQPVSSIEEVRKALVVGTRDYVNKSGFQKVLIALSGGIDSSLVAAIAAEALGPDNVIGVSMPSQFSSAGSKTDAKDLAKNIGIRIESIPIREIVTSMELALRDQFHGTEWGVAEENIQSRIRGNLIMAMSNKFGWMVLTTGNKSEMAVGYATIYADMAGGFSVIKDVPKLMVYDLCKHINGRSSSVVIPQSVMDKPPSAELRPDQKDTDSLPNYDILDP</sequence>
<feature type="domain" description="CN hydrolase" evidence="9">
    <location>
        <begin position="1"/>
        <end position="145"/>
    </location>
</feature>
<evidence type="ECO:0000313" key="10">
    <source>
        <dbReference type="EMBL" id="SVC29976.1"/>
    </source>
</evidence>
<dbReference type="GO" id="GO:0003952">
    <property type="term" value="F:NAD+ synthase (glutamine-hydrolyzing) activity"/>
    <property type="evidence" value="ECO:0007669"/>
    <property type="project" value="UniProtKB-EC"/>
</dbReference>
<dbReference type="GO" id="GO:0004359">
    <property type="term" value="F:glutaminase activity"/>
    <property type="evidence" value="ECO:0007669"/>
    <property type="project" value="InterPro"/>
</dbReference>
<dbReference type="InterPro" id="IPR036526">
    <property type="entry name" value="C-N_Hydrolase_sf"/>
</dbReference>
<evidence type="ECO:0000256" key="5">
    <source>
        <dbReference type="ARBA" id="ARBA00022741"/>
    </source>
</evidence>
<dbReference type="UniPathway" id="UPA00253">
    <property type="reaction ID" value="UER00334"/>
</dbReference>
<dbReference type="CDD" id="cd00553">
    <property type="entry name" value="NAD_synthase"/>
    <property type="match status" value="1"/>
</dbReference>